<dbReference type="SUPFAM" id="SSF55347">
    <property type="entry name" value="Glyceraldehyde-3-phosphate dehydrogenase-like, C-terminal domain"/>
    <property type="match status" value="1"/>
</dbReference>
<dbReference type="PANTHER" id="PTHR31873:SF6">
    <property type="entry name" value="ASPARTATE DEHYDROGENASE DOMAIN-CONTAINING PROTEIN"/>
    <property type="match status" value="1"/>
</dbReference>
<dbReference type="GO" id="GO:0033735">
    <property type="term" value="F:aspartate dehydrogenase [NAD(P)+] activity"/>
    <property type="evidence" value="ECO:0007669"/>
    <property type="project" value="UniProtKB-EC"/>
</dbReference>
<dbReference type="GO" id="GO:0051287">
    <property type="term" value="F:NAD binding"/>
    <property type="evidence" value="ECO:0007669"/>
    <property type="project" value="UniProtKB-UniRule"/>
</dbReference>
<evidence type="ECO:0000313" key="9">
    <source>
        <dbReference type="EMBL" id="TFV46119.1"/>
    </source>
</evidence>
<evidence type="ECO:0000256" key="4">
    <source>
        <dbReference type="ARBA" id="ARBA00023002"/>
    </source>
</evidence>
<feature type="active site" evidence="6">
    <location>
        <position position="233"/>
    </location>
</feature>
<comment type="function">
    <text evidence="6">Specifically catalyzes the NAD or NADP-dependent dehydrogenation of L-aspartate to iminoaspartate.</text>
</comment>
<dbReference type="GO" id="GO:0009435">
    <property type="term" value="P:NAD+ biosynthetic process"/>
    <property type="evidence" value="ECO:0007669"/>
    <property type="project" value="UniProtKB-UniRule"/>
</dbReference>
<comment type="caution">
    <text evidence="9">The sequence shown here is derived from an EMBL/GenBank/DDBJ whole genome shotgun (WGS) entry which is preliminary data.</text>
</comment>
<comment type="similarity">
    <text evidence="1 6">Belongs to the L-aspartate dehydrogenase family.</text>
</comment>
<dbReference type="AlphaFoldDB" id="A0A4Y9LT02"/>
<dbReference type="NCBIfam" id="NF009825">
    <property type="entry name" value="PRK13302.1"/>
    <property type="match status" value="1"/>
</dbReference>
<evidence type="ECO:0000256" key="3">
    <source>
        <dbReference type="ARBA" id="ARBA00022857"/>
    </source>
</evidence>
<dbReference type="InterPro" id="IPR002811">
    <property type="entry name" value="Asp_DH"/>
</dbReference>
<gene>
    <name evidence="6" type="primary">nadX</name>
    <name evidence="9" type="ORF">E4K65_21495</name>
</gene>
<dbReference type="GO" id="GO:0016639">
    <property type="term" value="F:oxidoreductase activity, acting on the CH-NH2 group of donors, NAD or NADP as acceptor"/>
    <property type="evidence" value="ECO:0007669"/>
    <property type="project" value="UniProtKB-UniRule"/>
</dbReference>
<dbReference type="NCBIfam" id="NF009828">
    <property type="entry name" value="PRK13303.1-3"/>
    <property type="match status" value="1"/>
</dbReference>
<dbReference type="GO" id="GO:0050661">
    <property type="term" value="F:NADP binding"/>
    <property type="evidence" value="ECO:0007669"/>
    <property type="project" value="UniProtKB-UniRule"/>
</dbReference>
<keyword evidence="4 6" id="KW-0560">Oxidoreductase</keyword>
<evidence type="ECO:0000256" key="6">
    <source>
        <dbReference type="HAMAP-Rule" id="MF_01265"/>
    </source>
</evidence>
<keyword evidence="10" id="KW-1185">Reference proteome</keyword>
<evidence type="ECO:0000256" key="2">
    <source>
        <dbReference type="ARBA" id="ARBA00022642"/>
    </source>
</evidence>
<keyword evidence="3 6" id="KW-0521">NADP</keyword>
<comment type="catalytic activity">
    <reaction evidence="6">
        <text>L-aspartate + NAD(+) + H2O = oxaloacetate + NH4(+) + NADH + H(+)</text>
        <dbReference type="Rhea" id="RHEA:11788"/>
        <dbReference type="ChEBI" id="CHEBI:15377"/>
        <dbReference type="ChEBI" id="CHEBI:15378"/>
        <dbReference type="ChEBI" id="CHEBI:16452"/>
        <dbReference type="ChEBI" id="CHEBI:28938"/>
        <dbReference type="ChEBI" id="CHEBI:29991"/>
        <dbReference type="ChEBI" id="CHEBI:57540"/>
        <dbReference type="ChEBI" id="CHEBI:57945"/>
        <dbReference type="EC" id="1.4.1.21"/>
    </reaction>
</comment>
<evidence type="ECO:0000259" key="7">
    <source>
        <dbReference type="Pfam" id="PF01958"/>
    </source>
</evidence>
<evidence type="ECO:0000259" key="8">
    <source>
        <dbReference type="Pfam" id="PF03447"/>
    </source>
</evidence>
<dbReference type="Proteomes" id="UP000297966">
    <property type="component" value="Unassembled WGS sequence"/>
</dbReference>
<keyword evidence="2 6" id="KW-0662">Pyridine nucleotide biosynthesis</keyword>
<dbReference type="InterPro" id="IPR011182">
    <property type="entry name" value="L-Asp_DH"/>
</dbReference>
<dbReference type="Pfam" id="PF01958">
    <property type="entry name" value="Asp_DH_C"/>
    <property type="match status" value="1"/>
</dbReference>
<comment type="pathway">
    <text evidence="6">Cofactor biosynthesis; NAD(+) biosynthesis; iminoaspartate from L-aspartate (dehydrogenase route): step 1/1.</text>
</comment>
<organism evidence="9 10">
    <name type="scientific">Bradyrhizobium niftali</name>
    <dbReference type="NCBI Taxonomy" id="2560055"/>
    <lineage>
        <taxon>Bacteria</taxon>
        <taxon>Pseudomonadati</taxon>
        <taxon>Pseudomonadota</taxon>
        <taxon>Alphaproteobacteria</taxon>
        <taxon>Hyphomicrobiales</taxon>
        <taxon>Nitrobacteraceae</taxon>
        <taxon>Bradyrhizobium</taxon>
    </lineage>
</organism>
<evidence type="ECO:0000256" key="1">
    <source>
        <dbReference type="ARBA" id="ARBA00008331"/>
    </source>
</evidence>
<name>A0A4Y9LT02_9BRAD</name>
<dbReference type="Gene3D" id="3.40.50.720">
    <property type="entry name" value="NAD(P)-binding Rossmann-like Domain"/>
    <property type="match status" value="1"/>
</dbReference>
<dbReference type="Pfam" id="PF03447">
    <property type="entry name" value="NAD_binding_3"/>
    <property type="match status" value="1"/>
</dbReference>
<accession>A0A4Y9LT02</accession>
<feature type="domain" description="Aspartate/homoserine dehydrogenase NAD-binding" evidence="8">
    <location>
        <begin position="23"/>
        <end position="132"/>
    </location>
</feature>
<dbReference type="OrthoDB" id="8456681at2"/>
<proteinExistence type="inferred from homology"/>
<feature type="binding site" evidence="6">
    <location>
        <position position="135"/>
    </location>
    <ligand>
        <name>NAD(+)</name>
        <dbReference type="ChEBI" id="CHEBI:57540"/>
    </ligand>
</feature>
<dbReference type="SUPFAM" id="SSF51735">
    <property type="entry name" value="NAD(P)-binding Rossmann-fold domains"/>
    <property type="match status" value="1"/>
</dbReference>
<dbReference type="InterPro" id="IPR020626">
    <property type="entry name" value="Asp_DH_prok"/>
</dbReference>
<evidence type="ECO:0000256" key="5">
    <source>
        <dbReference type="ARBA" id="ARBA00023027"/>
    </source>
</evidence>
<comment type="catalytic activity">
    <reaction evidence="6">
        <text>L-aspartate + NADP(+) + H2O = oxaloacetate + NH4(+) + NADPH + H(+)</text>
        <dbReference type="Rhea" id="RHEA:11784"/>
        <dbReference type="ChEBI" id="CHEBI:15377"/>
        <dbReference type="ChEBI" id="CHEBI:15378"/>
        <dbReference type="ChEBI" id="CHEBI:16452"/>
        <dbReference type="ChEBI" id="CHEBI:28938"/>
        <dbReference type="ChEBI" id="CHEBI:29991"/>
        <dbReference type="ChEBI" id="CHEBI:57783"/>
        <dbReference type="ChEBI" id="CHEBI:58349"/>
        <dbReference type="EC" id="1.4.1.21"/>
    </reaction>
</comment>
<feature type="domain" description="Aspartate dehydrogenase" evidence="7">
    <location>
        <begin position="181"/>
        <end position="267"/>
    </location>
</feature>
<dbReference type="UniPathway" id="UPA00253">
    <property type="reaction ID" value="UER00456"/>
</dbReference>
<dbReference type="EMBL" id="SPQT01000012">
    <property type="protein sequence ID" value="TFV46119.1"/>
    <property type="molecule type" value="Genomic_DNA"/>
</dbReference>
<keyword evidence="5 6" id="KW-0520">NAD</keyword>
<dbReference type="EC" id="1.4.1.21" evidence="6"/>
<feature type="binding site" evidence="6">
    <location>
        <position position="203"/>
    </location>
    <ligand>
        <name>NAD(+)</name>
        <dbReference type="ChEBI" id="CHEBI:57540"/>
    </ligand>
</feature>
<dbReference type="Gene3D" id="3.30.360.10">
    <property type="entry name" value="Dihydrodipicolinate Reductase, domain 2"/>
    <property type="match status" value="1"/>
</dbReference>
<dbReference type="InterPro" id="IPR005106">
    <property type="entry name" value="Asp/hSer_DH_NAD-bd"/>
</dbReference>
<dbReference type="PANTHER" id="PTHR31873">
    <property type="entry name" value="L-ASPARTATE DEHYDROGENASE-RELATED"/>
    <property type="match status" value="1"/>
</dbReference>
<protein>
    <recommendedName>
        <fullName evidence="6">L-aspartate dehydrogenase</fullName>
        <ecNumber evidence="6">1.4.1.21</ecNumber>
    </recommendedName>
</protein>
<reference evidence="9 10" key="1">
    <citation type="submission" date="2019-03" db="EMBL/GenBank/DDBJ databases">
        <title>Bradyrhizobium diversity isolated from nodules of Chamaecrista fasciculata.</title>
        <authorList>
            <person name="Klepa M.S."/>
            <person name="Urquiaga M.O."/>
            <person name="Hungria M."/>
            <person name="Delamuta J.R."/>
        </authorList>
    </citation>
    <scope>NUCLEOTIDE SEQUENCE [LARGE SCALE GENOMIC DNA]</scope>
    <source>
        <strain evidence="9 10">CNPSo 3448</strain>
    </source>
</reference>
<comment type="miscellaneous">
    <text evidence="6">The iminoaspartate product is unstable in aqueous solution and can decompose to oxaloacetate and ammonia.</text>
</comment>
<dbReference type="HAMAP" id="MF_01265">
    <property type="entry name" value="NadX"/>
    <property type="match status" value="1"/>
</dbReference>
<sequence length="281" mass="29719">MDRRWKVMTDQKASRELRVAIAGLGSIGTKIATALDQGIEGLTLSAVAVRDPAKHQTFLNDLRRAPQVLPIDQLGEAADIVVECAPSSQLRAIVEPAVKRGKAAVVVSVGGLLDNFDLVDLARANGGRIIVPTGALIGLDAVNAAAIGTIHSVKMVTRKPIDGLKGAPFIVQNNIDIDNLREPLKLFEGTAREAAKGFPANLNVAVALSLAGVGPDRTSVQIWADPTVTRNVHRIEVEADSARFSMSIENIPSENPKTGLITALSVIALLRKQRAALCVGT</sequence>
<dbReference type="PIRSF" id="PIRSF005227">
    <property type="entry name" value="Asp_dh_NAD_syn"/>
    <property type="match status" value="1"/>
</dbReference>
<evidence type="ECO:0000313" key="10">
    <source>
        <dbReference type="Proteomes" id="UP000297966"/>
    </source>
</evidence>
<dbReference type="InterPro" id="IPR036291">
    <property type="entry name" value="NAD(P)-bd_dom_sf"/>
</dbReference>